<protein>
    <submittedName>
        <fullName evidence="13">Insulinase family protein</fullName>
    </submittedName>
</protein>
<dbReference type="Gene3D" id="3.30.830.10">
    <property type="entry name" value="Metalloenzyme, LuxS/M16 peptidase-like"/>
    <property type="match status" value="3"/>
</dbReference>
<evidence type="ECO:0000256" key="5">
    <source>
        <dbReference type="ARBA" id="ARBA00022801"/>
    </source>
</evidence>
<keyword evidence="4" id="KW-0479">Metal-binding</keyword>
<feature type="region of interest" description="Disordered" evidence="10">
    <location>
        <begin position="281"/>
        <end position="301"/>
    </location>
</feature>
<accession>A0A5C1QTB9</accession>
<evidence type="ECO:0000256" key="9">
    <source>
        <dbReference type="SAM" id="Coils"/>
    </source>
</evidence>
<dbReference type="InterPro" id="IPR007863">
    <property type="entry name" value="Peptidase_M16_C"/>
</dbReference>
<evidence type="ECO:0000256" key="3">
    <source>
        <dbReference type="ARBA" id="ARBA00022670"/>
    </source>
</evidence>
<evidence type="ECO:0000259" key="12">
    <source>
        <dbReference type="Pfam" id="PF05193"/>
    </source>
</evidence>
<dbReference type="GO" id="GO:0006508">
    <property type="term" value="P:proteolysis"/>
    <property type="evidence" value="ECO:0007669"/>
    <property type="project" value="UniProtKB-KW"/>
</dbReference>
<feature type="region of interest" description="Disordered" evidence="10">
    <location>
        <begin position="1"/>
        <end position="22"/>
    </location>
</feature>
<comment type="cofactor">
    <cofactor evidence="1">
        <name>Zn(2+)</name>
        <dbReference type="ChEBI" id="CHEBI:29105"/>
    </cofactor>
</comment>
<reference evidence="13 14" key="1">
    <citation type="submission" date="2019-02" db="EMBL/GenBank/DDBJ databases">
        <title>Complete Genome Sequence and Methylome Analysis of free living Spirochaetas.</title>
        <authorList>
            <person name="Fomenkov A."/>
            <person name="Dubinina G."/>
            <person name="Leshcheva N."/>
            <person name="Mikheeva N."/>
            <person name="Grabovich M."/>
            <person name="Vincze T."/>
            <person name="Roberts R.J."/>
        </authorList>
    </citation>
    <scope>NUCLEOTIDE SEQUENCE [LARGE SCALE GENOMIC DNA]</scope>
    <source>
        <strain evidence="13 14">K2</strain>
    </source>
</reference>
<comment type="similarity">
    <text evidence="2 8">Belongs to the peptidase M16 family.</text>
</comment>
<dbReference type="RefSeq" id="WP_149487337.1">
    <property type="nucleotide sequence ID" value="NZ_CP036150.1"/>
</dbReference>
<evidence type="ECO:0000313" key="14">
    <source>
        <dbReference type="Proteomes" id="UP000324209"/>
    </source>
</evidence>
<dbReference type="Proteomes" id="UP000324209">
    <property type="component" value="Chromosome"/>
</dbReference>
<dbReference type="InterPro" id="IPR001431">
    <property type="entry name" value="Pept_M16_Zn_BS"/>
</dbReference>
<dbReference type="Pfam" id="PF00675">
    <property type="entry name" value="Peptidase_M16"/>
    <property type="match status" value="1"/>
</dbReference>
<keyword evidence="6" id="KW-0862">Zinc</keyword>
<dbReference type="SUPFAM" id="SSF63411">
    <property type="entry name" value="LuxS/MPP-like metallohydrolase"/>
    <property type="match status" value="4"/>
</dbReference>
<dbReference type="KEGG" id="ock:EXM22_15215"/>
<organism evidence="13 14">
    <name type="scientific">Oceanispirochaeta crateris</name>
    <dbReference type="NCBI Taxonomy" id="2518645"/>
    <lineage>
        <taxon>Bacteria</taxon>
        <taxon>Pseudomonadati</taxon>
        <taxon>Spirochaetota</taxon>
        <taxon>Spirochaetia</taxon>
        <taxon>Spirochaetales</taxon>
        <taxon>Spirochaetaceae</taxon>
        <taxon>Oceanispirochaeta</taxon>
    </lineage>
</organism>
<keyword evidence="3" id="KW-0645">Protease</keyword>
<evidence type="ECO:0000313" key="13">
    <source>
        <dbReference type="EMBL" id="QEN09262.1"/>
    </source>
</evidence>
<keyword evidence="14" id="KW-1185">Reference proteome</keyword>
<feature type="domain" description="Peptidase M16 C-terminal" evidence="12">
    <location>
        <begin position="772"/>
        <end position="859"/>
    </location>
</feature>
<feature type="domain" description="Peptidase M16 N-terminal" evidence="11">
    <location>
        <begin position="42"/>
        <end position="79"/>
    </location>
</feature>
<dbReference type="Pfam" id="PF05193">
    <property type="entry name" value="Peptidase_M16_C"/>
    <property type="match status" value="2"/>
</dbReference>
<evidence type="ECO:0000256" key="8">
    <source>
        <dbReference type="RuleBase" id="RU004447"/>
    </source>
</evidence>
<evidence type="ECO:0000256" key="10">
    <source>
        <dbReference type="SAM" id="MobiDB-lite"/>
    </source>
</evidence>
<dbReference type="PANTHER" id="PTHR43690">
    <property type="entry name" value="NARDILYSIN"/>
    <property type="match status" value="1"/>
</dbReference>
<gene>
    <name evidence="13" type="ORF">EXM22_15215</name>
</gene>
<dbReference type="GO" id="GO:0004222">
    <property type="term" value="F:metalloendopeptidase activity"/>
    <property type="evidence" value="ECO:0007669"/>
    <property type="project" value="InterPro"/>
</dbReference>
<feature type="compositionally biased region" description="Polar residues" evidence="10">
    <location>
        <begin position="11"/>
        <end position="22"/>
    </location>
</feature>
<keyword evidence="7" id="KW-0482">Metalloprotease</keyword>
<dbReference type="InterPro" id="IPR011765">
    <property type="entry name" value="Pept_M16_N"/>
</dbReference>
<feature type="coiled-coil region" evidence="9">
    <location>
        <begin position="92"/>
        <end position="124"/>
    </location>
</feature>
<evidence type="ECO:0000256" key="1">
    <source>
        <dbReference type="ARBA" id="ARBA00001947"/>
    </source>
</evidence>
<evidence type="ECO:0000256" key="7">
    <source>
        <dbReference type="ARBA" id="ARBA00023049"/>
    </source>
</evidence>
<evidence type="ECO:0000259" key="11">
    <source>
        <dbReference type="Pfam" id="PF00675"/>
    </source>
</evidence>
<dbReference type="PROSITE" id="PS00143">
    <property type="entry name" value="INSULINASE"/>
    <property type="match status" value="1"/>
</dbReference>
<dbReference type="EMBL" id="CP036150">
    <property type="protein sequence ID" value="QEN09262.1"/>
    <property type="molecule type" value="Genomic_DNA"/>
</dbReference>
<feature type="domain" description="Peptidase M16 C-terminal" evidence="12">
    <location>
        <begin position="238"/>
        <end position="410"/>
    </location>
</feature>
<dbReference type="AlphaFoldDB" id="A0A5C1QTB9"/>
<dbReference type="GO" id="GO:0046872">
    <property type="term" value="F:metal ion binding"/>
    <property type="evidence" value="ECO:0007669"/>
    <property type="project" value="UniProtKB-KW"/>
</dbReference>
<dbReference type="OrthoDB" id="9811314at2"/>
<sequence length="954" mass="109611">MFLKADKRNSSDQINSPEDPYNLTTHTLSNGLTLYLSCRNHKPRIETRIVIKAGSAQDPEESTGAAHILEHLMFKGSESIGTLRRSEEKVLLEKISRAFESLREVEDEEERKKLFQKIDALNQKASVLSLPGEYDRILSHLGARGVNAYTSVNETVYKCDIPSIELERWISLESERFSRPVIRSFLTEIEAIFEEFNQDLDDDFSRARDLLLEKLFPGHEYGSHTILGKKEHIKAPSIEKIEEFRNTWYRPEHMALCLAGDFDREEALELIDRTWGKWNPPSLEKPLPGPRNAKPLRRSEKHGIKGADSEFTMTGFRFGGVRSEDYDPLCMLDLILSNSQAGLIDLNLVQKQKILDGGSSLSTAGDYSWFVLYGTPGPGQSLGSVHRLLLKQLDLIRKGEFDDRLLKGVIKFLEIEQTQDLESNQIVDAFADCFSEGISWSEYLNRLDRLKNLTAEDLIAFVKDKFNESYVRIDKKEGEDPAQELVNKPEITALNIDYNKESAFFADLRSRNPGYRNPSFPDYNRDLEHCDLNRAVKISRCANKKNDLFEVTFIFPEGKSSSPWLPIAGDYFPYLGTDSLSPDALQKEAFLLGIDLSIQVDLERTVFSLYGKDEDLEKALSFTQSLIRRGRGDRRSYRKYIQGLIKRRKDAKLSKKVLLFGGLYSWGLYGPDSPFRDIIAEKDLKSMDADHLTHEIRRLFDLPHQLFYYGTRSLDEVRTLLIDLHPGTGNTLTLRPKKKYVEKEGDGNVFFTNHDMVQAEVFRLAAQSHFRSSHLASITLFNEFFGAGLNSLFFQEIREARGLAYTAYSSISVPESPQNRHILSSYLGTQADKLPEALSEMERLFQRVPARDRLFEEARTALLKSQSSERIADADIFWSWWEAQELGLNQDYRQKIFHDLESYSYTMMEEYFRNSVIPVKNNILILGNRDELDLKSLEKRGPLYELDPDELFNY</sequence>
<dbReference type="InterPro" id="IPR011249">
    <property type="entry name" value="Metalloenz_LuxS/M16"/>
</dbReference>
<keyword evidence="5" id="KW-0378">Hydrolase</keyword>
<evidence type="ECO:0000256" key="2">
    <source>
        <dbReference type="ARBA" id="ARBA00007261"/>
    </source>
</evidence>
<dbReference type="PANTHER" id="PTHR43690:SF17">
    <property type="entry name" value="PROTEIN YHJJ"/>
    <property type="match status" value="1"/>
</dbReference>
<evidence type="ECO:0000256" key="4">
    <source>
        <dbReference type="ARBA" id="ARBA00022723"/>
    </source>
</evidence>
<name>A0A5C1QTB9_9SPIO</name>
<keyword evidence="9" id="KW-0175">Coiled coil</keyword>
<evidence type="ECO:0000256" key="6">
    <source>
        <dbReference type="ARBA" id="ARBA00022833"/>
    </source>
</evidence>
<dbReference type="InterPro" id="IPR050626">
    <property type="entry name" value="Peptidase_M16"/>
</dbReference>
<proteinExistence type="inferred from homology"/>
<feature type="compositionally biased region" description="Basic and acidic residues" evidence="10">
    <location>
        <begin position="1"/>
        <end position="10"/>
    </location>
</feature>